<proteinExistence type="predicted"/>
<evidence type="ECO:0000313" key="1">
    <source>
        <dbReference type="EMBL" id="TAA26115.1"/>
    </source>
</evidence>
<dbReference type="AlphaFoldDB" id="A0A4Q8LBK9"/>
<reference evidence="1 2" key="1">
    <citation type="submission" date="2019-02" db="EMBL/GenBank/DDBJ databases">
        <title>WGS of Pseudoxanthomonas species novum from clinical isolates.</title>
        <authorList>
            <person name="Bernier A.-M."/>
            <person name="Bernard K."/>
            <person name="Vachon A."/>
        </authorList>
    </citation>
    <scope>NUCLEOTIDE SEQUENCE [LARGE SCALE GENOMIC DNA]</scope>
    <source>
        <strain evidence="1 2">NML171202</strain>
    </source>
</reference>
<evidence type="ECO:0000313" key="2">
    <source>
        <dbReference type="Proteomes" id="UP000291286"/>
    </source>
</evidence>
<name>A0A4Q8LBK9_9GAMM</name>
<protein>
    <submittedName>
        <fullName evidence="1">Uncharacterized protein</fullName>
    </submittedName>
</protein>
<dbReference type="EMBL" id="SHMB01000008">
    <property type="protein sequence ID" value="TAA26115.1"/>
    <property type="molecule type" value="Genomic_DNA"/>
</dbReference>
<accession>A0A4Q8LBK9</accession>
<dbReference type="Proteomes" id="UP000291286">
    <property type="component" value="Unassembled WGS sequence"/>
</dbReference>
<gene>
    <name evidence="1" type="ORF">EA661_16375</name>
</gene>
<comment type="caution">
    <text evidence="1">The sequence shown here is derived from an EMBL/GenBank/DDBJ whole genome shotgun (WGS) entry which is preliminary data.</text>
</comment>
<sequence length="89" mass="9760">MQIKMAHLRERSTTGAWVNFAVFSASSAVGNNDAALAHLTAQARRLGLQVDQAALAFSSAGRVRFYGTKNLVNYLSKRGVPRWTHTIDI</sequence>
<organism evidence="1 2">
    <name type="scientific">Pseudoxanthomonas winnipegensis</name>
    <dbReference type="NCBI Taxonomy" id="2480810"/>
    <lineage>
        <taxon>Bacteria</taxon>
        <taxon>Pseudomonadati</taxon>
        <taxon>Pseudomonadota</taxon>
        <taxon>Gammaproteobacteria</taxon>
        <taxon>Lysobacterales</taxon>
        <taxon>Lysobacteraceae</taxon>
        <taxon>Pseudoxanthomonas</taxon>
    </lineage>
</organism>